<dbReference type="PROSITE" id="PS51257">
    <property type="entry name" value="PROKAR_LIPOPROTEIN"/>
    <property type="match status" value="1"/>
</dbReference>
<keyword evidence="5" id="KW-1185">Reference proteome</keyword>
<evidence type="ECO:0000313" key="5">
    <source>
        <dbReference type="Proteomes" id="UP000232673"/>
    </source>
</evidence>
<evidence type="ECO:0000313" key="4">
    <source>
        <dbReference type="EMBL" id="PKD19680.1"/>
    </source>
</evidence>
<feature type="transmembrane region" description="Helical" evidence="2">
    <location>
        <begin position="240"/>
        <end position="258"/>
    </location>
</feature>
<dbReference type="STRING" id="447422.SAMN05660903_03179"/>
<evidence type="ECO:0000256" key="1">
    <source>
        <dbReference type="ARBA" id="ARBA00022729"/>
    </source>
</evidence>
<dbReference type="AlphaFoldDB" id="A0A2N0TY48"/>
<evidence type="ECO:0000256" key="2">
    <source>
        <dbReference type="SAM" id="Phobius"/>
    </source>
</evidence>
<dbReference type="Gene3D" id="3.30.1950.10">
    <property type="entry name" value="wza like domain"/>
    <property type="match status" value="1"/>
</dbReference>
<dbReference type="PANTHER" id="PTHR33619">
    <property type="entry name" value="POLYSACCHARIDE EXPORT PROTEIN GFCE-RELATED"/>
    <property type="match status" value="1"/>
</dbReference>
<keyword evidence="4" id="KW-0762">Sugar transport</keyword>
<dbReference type="InterPro" id="IPR049712">
    <property type="entry name" value="Poly_export"/>
</dbReference>
<name>A0A2N0TY48_9FLAO</name>
<proteinExistence type="predicted"/>
<reference evidence="4 5" key="1">
    <citation type="submission" date="2015-10" db="EMBL/GenBank/DDBJ databases">
        <title>Draft genome sequence of Salegentibacter salinarum KCTC 12975.</title>
        <authorList>
            <person name="Lin W."/>
            <person name="Zheng Q."/>
        </authorList>
    </citation>
    <scope>NUCLEOTIDE SEQUENCE [LARGE SCALE GENOMIC DNA]</scope>
    <source>
        <strain evidence="4 5">KCTC 12975</strain>
    </source>
</reference>
<comment type="caution">
    <text evidence="4">The sequence shown here is derived from an EMBL/GenBank/DDBJ whole genome shotgun (WGS) entry which is preliminary data.</text>
</comment>
<dbReference type="Pfam" id="PF02563">
    <property type="entry name" value="Poly_export"/>
    <property type="match status" value="1"/>
</dbReference>
<dbReference type="PANTHER" id="PTHR33619:SF3">
    <property type="entry name" value="POLYSACCHARIDE EXPORT PROTEIN GFCE-RELATED"/>
    <property type="match status" value="1"/>
</dbReference>
<feature type="domain" description="Polysaccharide export protein N-terminal" evidence="3">
    <location>
        <begin position="47"/>
        <end position="141"/>
    </location>
</feature>
<dbReference type="InterPro" id="IPR003715">
    <property type="entry name" value="Poly_export_N"/>
</dbReference>
<keyword evidence="2" id="KW-0472">Membrane</keyword>
<gene>
    <name evidence="4" type="ORF">APR41_15825</name>
</gene>
<dbReference type="GO" id="GO:0015159">
    <property type="term" value="F:polysaccharide transmembrane transporter activity"/>
    <property type="evidence" value="ECO:0007669"/>
    <property type="project" value="InterPro"/>
</dbReference>
<dbReference type="EMBL" id="LKTS01000011">
    <property type="protein sequence ID" value="PKD19680.1"/>
    <property type="molecule type" value="Genomic_DNA"/>
</dbReference>
<dbReference type="RefSeq" id="WP_079714186.1">
    <property type="nucleotide sequence ID" value="NZ_FUZC01000016.1"/>
</dbReference>
<keyword evidence="2" id="KW-0812">Transmembrane</keyword>
<keyword evidence="1" id="KW-0732">Signal</keyword>
<keyword evidence="2" id="KW-1133">Transmembrane helix</keyword>
<accession>A0A2N0TY48</accession>
<dbReference type="Proteomes" id="UP000232673">
    <property type="component" value="Unassembled WGS sequence"/>
</dbReference>
<keyword evidence="4" id="KW-0813">Transport</keyword>
<organism evidence="4 5">
    <name type="scientific">Salegentibacter salinarum</name>
    <dbReference type="NCBI Taxonomy" id="447422"/>
    <lineage>
        <taxon>Bacteria</taxon>
        <taxon>Pseudomonadati</taxon>
        <taxon>Bacteroidota</taxon>
        <taxon>Flavobacteriia</taxon>
        <taxon>Flavobacteriales</taxon>
        <taxon>Flavobacteriaceae</taxon>
        <taxon>Salegentibacter</taxon>
    </lineage>
</organism>
<protein>
    <submittedName>
        <fullName evidence="4">Sugar transporter</fullName>
    </submittedName>
</protein>
<evidence type="ECO:0000259" key="3">
    <source>
        <dbReference type="Pfam" id="PF02563"/>
    </source>
</evidence>
<sequence length="259" mass="28978">MKFNSTLKRLLLSGILCILLYSCVSRKEMVYFQEIEQLRKNEAKRSGNNLEIQPDDVLTIRVSAPEQEAALPFNLTKSITSQDRIMGEVELETYLVSDEGTIVFPVIGELEVEGYTNIQLAKKIQDLIAEYVKDPIVNVRILNFQITVLGEVKNPGTFFIDDDHISITKALGMAGDLTIFGQRKNILVMGEDGDHKTYAYLDLTDAGVVNNPHYYLRQNDVIYVEPRGTRRQSAGSTGLASTYLSIISVIASLIILITK</sequence>